<dbReference type="Proteomes" id="UP000215914">
    <property type="component" value="Chromosome 16"/>
</dbReference>
<dbReference type="InterPro" id="IPR053192">
    <property type="entry name" value="Vacuole_Formation_Reg"/>
</dbReference>
<dbReference type="InterPro" id="IPR004146">
    <property type="entry name" value="DC1"/>
</dbReference>
<dbReference type="InParanoid" id="A0A251RWY9"/>
<accession>A0A251RWY9</accession>
<evidence type="ECO:0000313" key="4">
    <source>
        <dbReference type="Proteomes" id="UP000215914"/>
    </source>
</evidence>
<dbReference type="Pfam" id="PF03107">
    <property type="entry name" value="C1_2"/>
    <property type="match status" value="2"/>
</dbReference>
<dbReference type="PANTHER" id="PTHR32410">
    <property type="entry name" value="CYSTEINE/HISTIDINE-RICH C1 DOMAIN FAMILY PROTEIN"/>
    <property type="match status" value="1"/>
</dbReference>
<proteinExistence type="predicted"/>
<keyword evidence="1" id="KW-0677">Repeat</keyword>
<feature type="domain" description="DC1" evidence="2">
    <location>
        <begin position="652"/>
        <end position="700"/>
    </location>
</feature>
<evidence type="ECO:0000313" key="3">
    <source>
        <dbReference type="EMBL" id="OTF90386.1"/>
    </source>
</evidence>
<dbReference type="AlphaFoldDB" id="A0A251RWY9"/>
<name>A0A251RWY9_HELAN</name>
<protein>
    <submittedName>
        <fullName evidence="3">Putative DC1, C1-like protein</fullName>
    </submittedName>
</protein>
<dbReference type="EMBL" id="CM007905">
    <property type="protein sequence ID" value="OTF90386.1"/>
    <property type="molecule type" value="Genomic_DNA"/>
</dbReference>
<organism evidence="3 4">
    <name type="scientific">Helianthus annuus</name>
    <name type="common">Common sunflower</name>
    <dbReference type="NCBI Taxonomy" id="4232"/>
    <lineage>
        <taxon>Eukaryota</taxon>
        <taxon>Viridiplantae</taxon>
        <taxon>Streptophyta</taxon>
        <taxon>Embryophyta</taxon>
        <taxon>Tracheophyta</taxon>
        <taxon>Spermatophyta</taxon>
        <taxon>Magnoliopsida</taxon>
        <taxon>eudicotyledons</taxon>
        <taxon>Gunneridae</taxon>
        <taxon>Pentapetalae</taxon>
        <taxon>asterids</taxon>
        <taxon>campanulids</taxon>
        <taxon>Asterales</taxon>
        <taxon>Asteraceae</taxon>
        <taxon>Asteroideae</taxon>
        <taxon>Heliantheae alliance</taxon>
        <taxon>Heliantheae</taxon>
        <taxon>Helianthus</taxon>
    </lineage>
</organism>
<keyword evidence="4" id="KW-1185">Reference proteome</keyword>
<dbReference type="FunCoup" id="A0A251RWY9">
    <property type="interactions" value="37"/>
</dbReference>
<dbReference type="SUPFAM" id="SSF57889">
    <property type="entry name" value="Cysteine-rich domain"/>
    <property type="match status" value="6"/>
</dbReference>
<feature type="domain" description="DC1" evidence="2">
    <location>
        <begin position="161"/>
        <end position="206"/>
    </location>
</feature>
<sequence length="787" mass="91793">MMKENMMFEHKHPFSLIDLWSEQVRREAESEEDEEEEKDDVLIAKQDFQCLCSRCGEDIKWYHRYYYSCCQCSDYSVHKFCAELPERLEDVCEVGHALDLTQSAPHFNWKGGWSREDDWNCKICGRYHKSGDLWYRCDRCLFQFDVNCGTKMLQKNVIHHPSHKHPLSCISKQLLAKCDACGKEHKGNFYHCSICLWSKIIHSDCAFLPQKLQIQHTTNDVFSHIHPLNLAYSFPVEDQISKNLPGCRVCRYGFSYRTNLWMYKCEKCRYYTHLGCATSRIEPFMSIFKSPGTGSKNYKDDEHPYLLHLPFPDPSYSILKHLFFKKKESSTLEISNKIYHKPQGIIHKHPLILEDITIPTSSRKKSISYHDPMKSIQLLCDGCVRPITNCATSRDEPFLSILKSPGTSSKNYKDDEHLDLLHLPFPDPSYSILKHLFSMEKGLSTLEVSNKNTYKAQGIIHQHPLILEDITNPTFSRIKPISYHDPMKRIQLLCDGCVRPITSGPIYVCDSEGQCNFVLHEWCSRLPAKLNGHFAHQQHTLILHSKAPPRKFFGVFECDICKLHCNGFAYCCMDCNNCIIDVHCAFLPKEITHTSHPNHLLSLVNHESLHDTCRMCGYFYPNLSFDCRTCNDFRLHVKCALFIPETTRNKCDKHPMKLSYFPIENHKSDYFCEVCERQLNPEMPFYHCHECMQSMHTACAPSILQYETYDEYPTGVYEFVNVKFGGRYENTKVHPHPLSFVQGIEDDGHCASNDCHYYDNRLQFRMIFKCLNCKFAVHYDCCERMSN</sequence>
<gene>
    <name evidence="3" type="ORF">HannXRQ_Chr16g0499091</name>
</gene>
<evidence type="ECO:0000256" key="1">
    <source>
        <dbReference type="ARBA" id="ARBA00022737"/>
    </source>
</evidence>
<dbReference type="OMA" id="HMSYLVC"/>
<dbReference type="PANTHER" id="PTHR32410:SF161">
    <property type="entry name" value="DC1, ZINC FINGER, RING_FYVE_PHD-TYPE-RELATED"/>
    <property type="match status" value="1"/>
</dbReference>
<dbReference type="InterPro" id="IPR046349">
    <property type="entry name" value="C1-like_sf"/>
</dbReference>
<reference evidence="4" key="1">
    <citation type="journal article" date="2017" name="Nature">
        <title>The sunflower genome provides insights into oil metabolism, flowering and Asterid evolution.</title>
        <authorList>
            <person name="Badouin H."/>
            <person name="Gouzy J."/>
            <person name="Grassa C.J."/>
            <person name="Murat F."/>
            <person name="Staton S.E."/>
            <person name="Cottret L."/>
            <person name="Lelandais-Briere C."/>
            <person name="Owens G.L."/>
            <person name="Carrere S."/>
            <person name="Mayjonade B."/>
            <person name="Legrand L."/>
            <person name="Gill N."/>
            <person name="Kane N.C."/>
            <person name="Bowers J.E."/>
            <person name="Hubner S."/>
            <person name="Bellec A."/>
            <person name="Berard A."/>
            <person name="Berges H."/>
            <person name="Blanchet N."/>
            <person name="Boniface M.C."/>
            <person name="Brunel D."/>
            <person name="Catrice O."/>
            <person name="Chaidir N."/>
            <person name="Claudel C."/>
            <person name="Donnadieu C."/>
            <person name="Faraut T."/>
            <person name="Fievet G."/>
            <person name="Helmstetter N."/>
            <person name="King M."/>
            <person name="Knapp S.J."/>
            <person name="Lai Z."/>
            <person name="Le Paslier M.C."/>
            <person name="Lippi Y."/>
            <person name="Lorenzon L."/>
            <person name="Mandel J.R."/>
            <person name="Marage G."/>
            <person name="Marchand G."/>
            <person name="Marquand E."/>
            <person name="Bret-Mestries E."/>
            <person name="Morien E."/>
            <person name="Nambeesan S."/>
            <person name="Nguyen T."/>
            <person name="Pegot-Espagnet P."/>
            <person name="Pouilly N."/>
            <person name="Raftis F."/>
            <person name="Sallet E."/>
            <person name="Schiex T."/>
            <person name="Thomas J."/>
            <person name="Vandecasteele C."/>
            <person name="Vares D."/>
            <person name="Vear F."/>
            <person name="Vautrin S."/>
            <person name="Crespi M."/>
            <person name="Mangin B."/>
            <person name="Burke J.M."/>
            <person name="Salse J."/>
            <person name="Munos S."/>
            <person name="Vincourt P."/>
            <person name="Rieseberg L.H."/>
            <person name="Langlade N.B."/>
        </authorList>
    </citation>
    <scope>NUCLEOTIDE SEQUENCE [LARGE SCALE GENOMIC DNA]</scope>
    <source>
        <strain evidence="4">cv. SF193</strain>
    </source>
</reference>
<evidence type="ECO:0000259" key="2">
    <source>
        <dbReference type="Pfam" id="PF03107"/>
    </source>
</evidence>